<dbReference type="Pfam" id="PF00095">
    <property type="entry name" value="WAP"/>
    <property type="match status" value="2"/>
</dbReference>
<evidence type="ECO:0000256" key="4">
    <source>
        <dbReference type="ARBA" id="ARBA00023022"/>
    </source>
</evidence>
<keyword evidence="4" id="KW-0044">Antibiotic</keyword>
<keyword evidence="10" id="KW-1185">Reference proteome</keyword>
<dbReference type="SUPFAM" id="SSF57256">
    <property type="entry name" value="Elafin-like"/>
    <property type="match status" value="2"/>
</dbReference>
<feature type="chain" id="PRO_5034528887" description="WAP domain-containing protein" evidence="7">
    <location>
        <begin position="25"/>
        <end position="142"/>
    </location>
</feature>
<dbReference type="InterPro" id="IPR050514">
    <property type="entry name" value="WAP_four-disulfide_core"/>
</dbReference>
<evidence type="ECO:0000256" key="5">
    <source>
        <dbReference type="ARBA" id="ARBA00023157"/>
    </source>
</evidence>
<evidence type="ECO:0000256" key="6">
    <source>
        <dbReference type="ARBA" id="ARBA00035122"/>
    </source>
</evidence>
<dbReference type="PRINTS" id="PR00003">
    <property type="entry name" value="4DISULPHCORE"/>
</dbReference>
<protein>
    <recommendedName>
        <fullName evidence="8">WAP domain-containing protein</fullName>
    </recommendedName>
</protein>
<reference evidence="9" key="2">
    <citation type="submission" date="2025-09" db="UniProtKB">
        <authorList>
            <consortium name="Ensembl"/>
        </authorList>
    </citation>
    <scope>IDENTIFICATION</scope>
</reference>
<dbReference type="CDD" id="cd00199">
    <property type="entry name" value="WAP"/>
    <property type="match status" value="1"/>
</dbReference>
<evidence type="ECO:0000313" key="9">
    <source>
        <dbReference type="Ensembl" id="ENSLLTP00000013552.1"/>
    </source>
</evidence>
<proteinExistence type="inferred from homology"/>
<feature type="domain" description="WAP" evidence="8">
    <location>
        <begin position="27"/>
        <end position="71"/>
    </location>
</feature>
<evidence type="ECO:0000259" key="8">
    <source>
        <dbReference type="PROSITE" id="PS51390"/>
    </source>
</evidence>
<dbReference type="Ensembl" id="ENSLLTT00000014078.1">
    <property type="protein sequence ID" value="ENSLLTP00000013552.1"/>
    <property type="gene ID" value="ENSLLTG00000010380.1"/>
</dbReference>
<dbReference type="Gene3D" id="4.10.75.10">
    <property type="entry name" value="Elafin-like"/>
    <property type="match status" value="2"/>
</dbReference>
<dbReference type="PANTHER" id="PTHR19441:SF30">
    <property type="entry name" value="ELAFIN"/>
    <property type="match status" value="1"/>
</dbReference>
<reference evidence="9" key="1">
    <citation type="submission" date="2025-08" db="UniProtKB">
        <authorList>
            <consortium name="Ensembl"/>
        </authorList>
    </citation>
    <scope>IDENTIFICATION</scope>
</reference>
<dbReference type="GO" id="GO:0004867">
    <property type="term" value="F:serine-type endopeptidase inhibitor activity"/>
    <property type="evidence" value="ECO:0007669"/>
    <property type="project" value="TreeGrafter"/>
</dbReference>
<dbReference type="GeneTree" id="ENSGT00730000111217"/>
<feature type="signal peptide" evidence="7">
    <location>
        <begin position="1"/>
        <end position="24"/>
    </location>
</feature>
<dbReference type="SMART" id="SM00217">
    <property type="entry name" value="WAP"/>
    <property type="match status" value="2"/>
</dbReference>
<dbReference type="GO" id="GO:0019731">
    <property type="term" value="P:antibacterial humoral response"/>
    <property type="evidence" value="ECO:0007669"/>
    <property type="project" value="TreeGrafter"/>
</dbReference>
<dbReference type="FunFam" id="4.10.75.10:FF:000001">
    <property type="entry name" value="Anosmin 1"/>
    <property type="match status" value="1"/>
</dbReference>
<evidence type="ECO:0000256" key="3">
    <source>
        <dbReference type="ARBA" id="ARBA00022729"/>
    </source>
</evidence>
<name>A0A8C5SA14_LATLA</name>
<accession>A0A8C5SA14</accession>
<dbReference type="InterPro" id="IPR036645">
    <property type="entry name" value="Elafin-like_sf"/>
</dbReference>
<keyword evidence="2" id="KW-0929">Antimicrobial</keyword>
<sequence length="142" mass="15853">MKITCAFLLVGFLTLCTQLPSASSMPPKDKIGICPPPIIRCLKPGKHTCDIDYDCPGILKCCYHNCFKICKYPREKPGSCPYVKIRCMMANPPNKCDHDIQCEGQKKCCEGACGRTCIQPGTIVHKLLLRRDMLTLVSDQLM</sequence>
<evidence type="ECO:0000313" key="10">
    <source>
        <dbReference type="Proteomes" id="UP000694406"/>
    </source>
</evidence>
<keyword evidence="5" id="KW-1015">Disulfide bond</keyword>
<comment type="similarity">
    <text evidence="6">Belongs to the venom waprin family.</text>
</comment>
<evidence type="ECO:0000256" key="7">
    <source>
        <dbReference type="SAM" id="SignalP"/>
    </source>
</evidence>
<dbReference type="Proteomes" id="UP000694406">
    <property type="component" value="Unplaced"/>
</dbReference>
<evidence type="ECO:0000256" key="1">
    <source>
        <dbReference type="ARBA" id="ARBA00002473"/>
    </source>
</evidence>
<dbReference type="AlphaFoldDB" id="A0A8C5SA14"/>
<comment type="function">
    <text evidence="1">Damages membranes of susceptible bacteria. Has no hemolytic activity. Not toxic to mice. Does not inhibit the proteinases elastase and cathepsin G.</text>
</comment>
<dbReference type="GO" id="GO:0045087">
    <property type="term" value="P:innate immune response"/>
    <property type="evidence" value="ECO:0007669"/>
    <property type="project" value="TreeGrafter"/>
</dbReference>
<dbReference type="GO" id="GO:0005615">
    <property type="term" value="C:extracellular space"/>
    <property type="evidence" value="ECO:0007669"/>
    <property type="project" value="TreeGrafter"/>
</dbReference>
<feature type="domain" description="WAP" evidence="8">
    <location>
        <begin position="73"/>
        <end position="121"/>
    </location>
</feature>
<keyword evidence="3 7" id="KW-0732">Signal</keyword>
<organism evidence="9 10">
    <name type="scientific">Laticauda laticaudata</name>
    <name type="common">Blue-ringed sea krait</name>
    <name type="synonym">Blue-lipped sea krait</name>
    <dbReference type="NCBI Taxonomy" id="8630"/>
    <lineage>
        <taxon>Eukaryota</taxon>
        <taxon>Metazoa</taxon>
        <taxon>Chordata</taxon>
        <taxon>Craniata</taxon>
        <taxon>Vertebrata</taxon>
        <taxon>Euteleostomi</taxon>
        <taxon>Lepidosauria</taxon>
        <taxon>Squamata</taxon>
        <taxon>Bifurcata</taxon>
        <taxon>Unidentata</taxon>
        <taxon>Episquamata</taxon>
        <taxon>Toxicofera</taxon>
        <taxon>Serpentes</taxon>
        <taxon>Colubroidea</taxon>
        <taxon>Elapidae</taxon>
        <taxon>Laticaudinae</taxon>
        <taxon>Laticauda</taxon>
    </lineage>
</organism>
<evidence type="ECO:0000256" key="2">
    <source>
        <dbReference type="ARBA" id="ARBA00022529"/>
    </source>
</evidence>
<dbReference type="InterPro" id="IPR008197">
    <property type="entry name" value="WAP_dom"/>
</dbReference>
<dbReference type="PROSITE" id="PS51390">
    <property type="entry name" value="WAP"/>
    <property type="match status" value="2"/>
</dbReference>
<dbReference type="PANTHER" id="PTHR19441">
    <property type="entry name" value="WHEY ACDIC PROTEIN WAP"/>
    <property type="match status" value="1"/>
</dbReference>